<dbReference type="GO" id="GO:0003899">
    <property type="term" value="F:DNA-directed RNA polymerase activity"/>
    <property type="evidence" value="ECO:0007669"/>
    <property type="project" value="UniProtKB-UniRule"/>
</dbReference>
<dbReference type="InterPro" id="IPR007066">
    <property type="entry name" value="RNA_pol_Rpb1_3"/>
</dbReference>
<feature type="binding site" evidence="12">
    <location>
        <position position="965"/>
    </location>
    <ligand>
        <name>Zn(2+)</name>
        <dbReference type="ChEBI" id="CHEBI:29105"/>
        <label>2</label>
    </ligand>
</feature>
<organism evidence="16 17">
    <name type="scientific">Nocardioides euryhalodurans</name>
    <dbReference type="NCBI Taxonomy" id="2518370"/>
    <lineage>
        <taxon>Bacteria</taxon>
        <taxon>Bacillati</taxon>
        <taxon>Actinomycetota</taxon>
        <taxon>Actinomycetes</taxon>
        <taxon>Propionibacteriales</taxon>
        <taxon>Nocardioidaceae</taxon>
        <taxon>Nocardioides</taxon>
    </lineage>
</organism>
<keyword evidence="4 12" id="KW-0808">Transferase</keyword>
<evidence type="ECO:0000256" key="12">
    <source>
        <dbReference type="HAMAP-Rule" id="MF_01322"/>
    </source>
</evidence>
<feature type="coiled-coil region" evidence="14">
    <location>
        <begin position="159"/>
        <end position="218"/>
    </location>
</feature>
<dbReference type="InterPro" id="IPR045867">
    <property type="entry name" value="DNA-dir_RpoC_beta_prime"/>
</dbReference>
<dbReference type="Gene3D" id="1.10.274.100">
    <property type="entry name" value="RNA polymerase Rpb1, domain 3"/>
    <property type="match status" value="1"/>
</dbReference>
<dbReference type="InterPro" id="IPR044893">
    <property type="entry name" value="RNA_pol_Rpb1_clamp_domain"/>
</dbReference>
<dbReference type="Gene3D" id="1.10.132.30">
    <property type="match status" value="1"/>
</dbReference>
<dbReference type="Proteomes" id="UP000294894">
    <property type="component" value="Chromosome"/>
</dbReference>
<comment type="function">
    <text evidence="1 12 13">DNA-dependent RNA polymerase catalyzes the transcription of DNA into RNA using the four ribonucleoside triphosphates as substrates.</text>
</comment>
<feature type="binding site" evidence="12">
    <location>
        <position position="62"/>
    </location>
    <ligand>
        <name>Zn(2+)</name>
        <dbReference type="ChEBI" id="CHEBI:29105"/>
        <label>1</label>
    </ligand>
</feature>
<evidence type="ECO:0000256" key="5">
    <source>
        <dbReference type="ARBA" id="ARBA00022695"/>
    </source>
</evidence>
<feature type="binding site" evidence="12">
    <location>
        <position position="537"/>
    </location>
    <ligand>
        <name>Mg(2+)</name>
        <dbReference type="ChEBI" id="CHEBI:18420"/>
    </ligand>
</feature>
<dbReference type="FunFam" id="4.10.860.120:FF:000001">
    <property type="entry name" value="DNA-directed RNA polymerase subunit beta"/>
    <property type="match status" value="1"/>
</dbReference>
<dbReference type="InterPro" id="IPR007081">
    <property type="entry name" value="RNA_pol_Rpb1_5"/>
</dbReference>
<dbReference type="Gene3D" id="1.10.40.90">
    <property type="match status" value="1"/>
</dbReference>
<evidence type="ECO:0000256" key="3">
    <source>
        <dbReference type="ARBA" id="ARBA00022478"/>
    </source>
</evidence>
<dbReference type="CDD" id="cd02655">
    <property type="entry name" value="RNAP_beta'_C"/>
    <property type="match status" value="1"/>
</dbReference>
<feature type="binding site" evidence="12">
    <location>
        <position position="78"/>
    </location>
    <ligand>
        <name>Zn(2+)</name>
        <dbReference type="ChEBI" id="CHEBI:29105"/>
        <label>1</label>
    </ligand>
</feature>
<accession>A0A4P7GL60</accession>
<keyword evidence="3 12" id="KW-0240">DNA-directed RNA polymerase</keyword>
<keyword evidence="17" id="KW-1185">Reference proteome</keyword>
<protein>
    <recommendedName>
        <fullName evidence="12">DNA-directed RNA polymerase subunit beta'</fullName>
        <shortName evidence="12">RNAP subunit beta'</shortName>
        <ecNumber evidence="12">2.7.7.6</ecNumber>
    </recommendedName>
    <alternativeName>
        <fullName evidence="12">RNA polymerase subunit beta'</fullName>
    </alternativeName>
    <alternativeName>
        <fullName evidence="12">Transcriptase subunit beta'</fullName>
    </alternativeName>
</protein>
<evidence type="ECO:0000256" key="9">
    <source>
        <dbReference type="ARBA" id="ARBA00023163"/>
    </source>
</evidence>
<evidence type="ECO:0000256" key="1">
    <source>
        <dbReference type="ARBA" id="ARBA00004026"/>
    </source>
</evidence>
<dbReference type="EMBL" id="CP038267">
    <property type="protein sequence ID" value="QBR92421.1"/>
    <property type="molecule type" value="Genomic_DNA"/>
</dbReference>
<comment type="similarity">
    <text evidence="2 12 13">Belongs to the RNA polymerase beta' chain family.</text>
</comment>
<dbReference type="CDD" id="cd01609">
    <property type="entry name" value="RNAP_beta'_N"/>
    <property type="match status" value="1"/>
</dbReference>
<sequence>MLDVNFFDQLKIGLATADEIRQWSHGEVKKPETINYRTLKPERDGLFCEKIFGPTRDWECYCGKYKRVRFKGIICERCGVEVTRSKVRRERMGHIELAAPVTHIWYFKGVPSRLGYLLDLAPKDLEKVIYFAAYMITSVDEDARHRDLSSLEGKVQLERERLEKRRDTALEDRTKKLEEDLATLEAEGAKADQRRKVRDGAEREMKQIRDRSQREIDRLDEVWNSFKSLKVQDLMGDELLYREMKAWFGKYFEGHMGATAIQKRLQDFDIEAEVESLRETIATGKGQRKVRALKRLKVVDAFRKTGNQPIGMVLDAVPVIPPDLRPMVQLDGGRFATSDLNDLYRRVINRNNRLKRLLDLGAPEIIVNNEKRMLQEAVDSLFDNGRRGRPVTGPGNRPLKSLSDMLKGKQGRFRQNLLGKRVDYSGRSVIVSGPQLKLHQCGLPKQMALELFKPFVMKRLVDLSHAQNIKSAKRMVERARPVVWDVLEEVITEHPVLLNRAPTLHRLGIQAFEPQLIEGKAIQIHPLVCTAFNADFDGDQMAVHLPLSAEAQAEARILMLSTNNILKPSDGRPVTMPTQDMIIGLFFLTTDRDGEPGEGRSFSSVAEAIMALDRGEISLQSQVRIRFDEVVPPLELDLGAEWEEGTSLTLATTLGRALFNETLPADYPFVNYEVGKKALGAIVNDLAERYTKVEVAASLDALKDAGFHWATRSGVTVSIDDVTTPGNKAEILSDYEKQAEKVQKQFERGLVTDEERRQELIEIWTQASNDVAKAMEGTFDKSNPIYMMVDSGASGNMMQIRQVAAMRGLVANPRGDIIPRPIKANFREGLSVLEYFISTHGARKGLADTALRTADSGYLTRRLVDVSQDVIIREDDCGTERGLPKTIGVRGEDGVVRKDDNAETAAYARSAAVEITHPDSGEVLAAAGEDLGDVKIGELVAAGIEEVKVRSVLTCDAKTGTCAKCYGRSLATGKMVDIGEAVGIIAAQSIGEPGTQLTMRTFHTGGVASADDITQGLPRVVELFEARQPKGLSPISEASGRIEIEETDKTRKVLVTPDDGSDVHEYPVSKRSRLLVADGDHIEVGHQLTVGTPDPKEVLRILGIRRAQQHLVDEVQQVYRSQGVSIHDKHIEIIVRQMLRRVTVIESGDTNLLPSDLVDRIRFEEENRRVVTEGGKPASGRAELMGITKASLATESWLSAASFQETTRVLTDAAINGRSDSLRGLKENVIIGKLIPAGTGLERYRNIRVEPTEEARAAAYSVTGYDSYDYEFGNSGSGQAVALDDFDFGSYQN</sequence>
<dbReference type="InterPro" id="IPR042102">
    <property type="entry name" value="RNA_pol_Rpb1_3_sf"/>
</dbReference>
<dbReference type="Gene3D" id="4.10.860.120">
    <property type="entry name" value="RNA polymerase II, clamp domain"/>
    <property type="match status" value="1"/>
</dbReference>
<feature type="binding site" evidence="12">
    <location>
        <position position="60"/>
    </location>
    <ligand>
        <name>Zn(2+)</name>
        <dbReference type="ChEBI" id="CHEBI:29105"/>
        <label>1</label>
    </ligand>
</feature>
<dbReference type="InterPro" id="IPR007083">
    <property type="entry name" value="RNA_pol_Rpb1_4"/>
</dbReference>
<evidence type="ECO:0000256" key="4">
    <source>
        <dbReference type="ARBA" id="ARBA00022679"/>
    </source>
</evidence>
<feature type="binding site" evidence="12">
    <location>
        <position position="962"/>
    </location>
    <ligand>
        <name>Zn(2+)</name>
        <dbReference type="ChEBI" id="CHEBI:29105"/>
        <label>2</label>
    </ligand>
</feature>
<dbReference type="GO" id="GO:0008270">
    <property type="term" value="F:zinc ion binding"/>
    <property type="evidence" value="ECO:0007669"/>
    <property type="project" value="UniProtKB-UniRule"/>
</dbReference>
<evidence type="ECO:0000256" key="8">
    <source>
        <dbReference type="ARBA" id="ARBA00022842"/>
    </source>
</evidence>
<dbReference type="KEGG" id="noy:EXE57_09070"/>
<evidence type="ECO:0000313" key="17">
    <source>
        <dbReference type="Proteomes" id="UP000294894"/>
    </source>
</evidence>
<keyword evidence="7 12" id="KW-0862">Zinc</keyword>
<dbReference type="InterPro" id="IPR000722">
    <property type="entry name" value="RNA_pol_asu"/>
</dbReference>
<dbReference type="RefSeq" id="WP_135076653.1">
    <property type="nucleotide sequence ID" value="NZ_CP038267.1"/>
</dbReference>
<feature type="binding site" evidence="12">
    <location>
        <position position="955"/>
    </location>
    <ligand>
        <name>Zn(2+)</name>
        <dbReference type="ChEBI" id="CHEBI:29105"/>
        <label>2</label>
    </ligand>
</feature>
<evidence type="ECO:0000256" key="14">
    <source>
        <dbReference type="SAM" id="Coils"/>
    </source>
</evidence>
<keyword evidence="9 12" id="KW-0804">Transcription</keyword>
<evidence type="ECO:0000256" key="2">
    <source>
        <dbReference type="ARBA" id="ARBA00006460"/>
    </source>
</evidence>
<dbReference type="Gene3D" id="1.10.150.390">
    <property type="match status" value="1"/>
</dbReference>
<keyword evidence="5 12" id="KW-0548">Nucleotidyltransferase</keyword>
<dbReference type="EC" id="2.7.7.6" evidence="12"/>
<dbReference type="Gene3D" id="2.40.40.20">
    <property type="match status" value="1"/>
</dbReference>
<dbReference type="Pfam" id="PF04983">
    <property type="entry name" value="RNA_pol_Rpb1_3"/>
    <property type="match status" value="1"/>
</dbReference>
<dbReference type="FunFam" id="1.10.40.90:FF:000001">
    <property type="entry name" value="DNA-directed RNA polymerase subunit beta"/>
    <property type="match status" value="1"/>
</dbReference>
<evidence type="ECO:0000256" key="10">
    <source>
        <dbReference type="ARBA" id="ARBA00025935"/>
    </source>
</evidence>
<keyword evidence="14" id="KW-0175">Coiled coil</keyword>
<dbReference type="Pfam" id="PF00623">
    <property type="entry name" value="RNA_pol_Rpb1_2"/>
    <property type="match status" value="2"/>
</dbReference>
<feature type="domain" description="RNA polymerase N-terminal" evidence="15">
    <location>
        <begin position="310"/>
        <end position="589"/>
    </location>
</feature>
<dbReference type="Gene3D" id="2.40.50.100">
    <property type="match status" value="1"/>
</dbReference>
<evidence type="ECO:0000256" key="11">
    <source>
        <dbReference type="ARBA" id="ARBA00048552"/>
    </source>
</evidence>
<comment type="catalytic activity">
    <reaction evidence="11 12 13">
        <text>RNA(n) + a ribonucleoside 5'-triphosphate = RNA(n+1) + diphosphate</text>
        <dbReference type="Rhea" id="RHEA:21248"/>
        <dbReference type="Rhea" id="RHEA-COMP:14527"/>
        <dbReference type="Rhea" id="RHEA-COMP:17342"/>
        <dbReference type="ChEBI" id="CHEBI:33019"/>
        <dbReference type="ChEBI" id="CHEBI:61557"/>
        <dbReference type="ChEBI" id="CHEBI:140395"/>
        <dbReference type="EC" id="2.7.7.6"/>
    </reaction>
</comment>
<evidence type="ECO:0000313" key="16">
    <source>
        <dbReference type="EMBL" id="QBR92421.1"/>
    </source>
</evidence>
<comment type="cofactor">
    <cofactor evidence="12">
        <name>Mg(2+)</name>
        <dbReference type="ChEBI" id="CHEBI:18420"/>
    </cofactor>
    <text evidence="12">Binds 1 Mg(2+) ion per subunit.</text>
</comment>
<name>A0A4P7GL60_9ACTN</name>
<evidence type="ECO:0000256" key="6">
    <source>
        <dbReference type="ARBA" id="ARBA00022723"/>
    </source>
</evidence>
<evidence type="ECO:0000256" key="13">
    <source>
        <dbReference type="RuleBase" id="RU004279"/>
    </source>
</evidence>
<dbReference type="SUPFAM" id="SSF64484">
    <property type="entry name" value="beta and beta-prime subunits of DNA dependent RNA-polymerase"/>
    <property type="match status" value="1"/>
</dbReference>
<dbReference type="Pfam" id="PF05000">
    <property type="entry name" value="RNA_pol_Rpb1_4"/>
    <property type="match status" value="1"/>
</dbReference>
<reference evidence="16 17" key="1">
    <citation type="submission" date="2019-03" db="EMBL/GenBank/DDBJ databases">
        <title>Three New Species of Nocardioides, Nocardioides euryhalodurans sp. nov., Nocardioides seonyuensis sp. nov. and Nocardioides eburneoflavus sp. nov., Iolated from Soil.</title>
        <authorList>
            <person name="Roh S.G."/>
            <person name="Lee C."/>
            <person name="Kim M.-K."/>
            <person name="Kim S.B."/>
        </authorList>
    </citation>
    <scope>NUCLEOTIDE SEQUENCE [LARGE SCALE GENOMIC DNA]</scope>
    <source>
        <strain evidence="16 17">MMS17-SY117</strain>
    </source>
</reference>
<keyword evidence="6 12" id="KW-0479">Metal-binding</keyword>
<dbReference type="NCBIfam" id="NF011498">
    <property type="entry name" value="PRK14906.1"/>
    <property type="match status" value="1"/>
</dbReference>
<dbReference type="GO" id="GO:0000287">
    <property type="term" value="F:magnesium ion binding"/>
    <property type="evidence" value="ECO:0007669"/>
    <property type="project" value="UniProtKB-UniRule"/>
</dbReference>
<feature type="binding site" evidence="12">
    <location>
        <position position="535"/>
    </location>
    <ligand>
        <name>Mg(2+)</name>
        <dbReference type="ChEBI" id="CHEBI:18420"/>
    </ligand>
</feature>
<feature type="binding site" evidence="12">
    <location>
        <position position="877"/>
    </location>
    <ligand>
        <name>Zn(2+)</name>
        <dbReference type="ChEBI" id="CHEBI:29105"/>
        <label>2</label>
    </ligand>
</feature>
<feature type="binding site" evidence="12">
    <location>
        <position position="75"/>
    </location>
    <ligand>
        <name>Zn(2+)</name>
        <dbReference type="ChEBI" id="CHEBI:29105"/>
        <label>1</label>
    </ligand>
</feature>
<dbReference type="PANTHER" id="PTHR19376:SF54">
    <property type="entry name" value="DNA-DIRECTED RNA POLYMERASE SUBUNIT BETA"/>
    <property type="match status" value="1"/>
</dbReference>
<dbReference type="InterPro" id="IPR006592">
    <property type="entry name" value="RNA_pol_N"/>
</dbReference>
<dbReference type="FunFam" id="1.10.150.390:FF:000002">
    <property type="entry name" value="DNA-directed RNA polymerase subunit beta"/>
    <property type="match status" value="1"/>
</dbReference>
<dbReference type="GO" id="GO:0006351">
    <property type="term" value="P:DNA-templated transcription"/>
    <property type="evidence" value="ECO:0007669"/>
    <property type="project" value="UniProtKB-UniRule"/>
</dbReference>
<dbReference type="Gene3D" id="1.10.1790.20">
    <property type="match status" value="1"/>
</dbReference>
<dbReference type="InterPro" id="IPR007080">
    <property type="entry name" value="RNA_pol_Rpb1_1"/>
</dbReference>
<comment type="cofactor">
    <cofactor evidence="12">
        <name>Zn(2+)</name>
        <dbReference type="ChEBI" id="CHEBI:29105"/>
    </cofactor>
    <text evidence="12">Binds 2 Zn(2+) ions per subunit.</text>
</comment>
<gene>
    <name evidence="12" type="primary">rpoC</name>
    <name evidence="16" type="ORF">EXE57_09070</name>
</gene>
<keyword evidence="8 12" id="KW-0460">Magnesium</keyword>
<feature type="binding site" evidence="12">
    <location>
        <position position="539"/>
    </location>
    <ligand>
        <name>Mg(2+)</name>
        <dbReference type="ChEBI" id="CHEBI:18420"/>
    </ligand>
</feature>
<dbReference type="InterPro" id="IPR012754">
    <property type="entry name" value="DNA-dir_RpoC_beta_prime_bact"/>
</dbReference>
<dbReference type="OrthoDB" id="9815296at2"/>
<comment type="subunit">
    <text evidence="10 12">The RNAP catalytic core consists of 2 alpha, 1 beta, 1 beta' and 1 omega subunit. When a sigma factor is associated with the core the holoenzyme is formed, which can initiate transcription.</text>
</comment>
<dbReference type="GO" id="GO:0000428">
    <property type="term" value="C:DNA-directed RNA polymerase complex"/>
    <property type="evidence" value="ECO:0007669"/>
    <property type="project" value="UniProtKB-KW"/>
</dbReference>
<dbReference type="NCBIfam" id="TIGR02386">
    <property type="entry name" value="rpoC_TIGR"/>
    <property type="match status" value="1"/>
</dbReference>
<proteinExistence type="inferred from homology"/>
<dbReference type="SMART" id="SM00663">
    <property type="entry name" value="RPOLA_N"/>
    <property type="match status" value="1"/>
</dbReference>
<dbReference type="Pfam" id="PF04998">
    <property type="entry name" value="RNA_pol_Rpb1_5"/>
    <property type="match status" value="1"/>
</dbReference>
<dbReference type="GO" id="GO:0003677">
    <property type="term" value="F:DNA binding"/>
    <property type="evidence" value="ECO:0007669"/>
    <property type="project" value="UniProtKB-UniRule"/>
</dbReference>
<evidence type="ECO:0000256" key="7">
    <source>
        <dbReference type="ARBA" id="ARBA00022833"/>
    </source>
</evidence>
<dbReference type="HAMAP" id="MF_01322">
    <property type="entry name" value="RNApol_bact_RpoC"/>
    <property type="match status" value="1"/>
</dbReference>
<dbReference type="Pfam" id="PF04997">
    <property type="entry name" value="RNA_pol_Rpb1_1"/>
    <property type="match status" value="1"/>
</dbReference>
<dbReference type="InterPro" id="IPR038120">
    <property type="entry name" value="Rpb1_funnel_sf"/>
</dbReference>
<dbReference type="PANTHER" id="PTHR19376">
    <property type="entry name" value="DNA-DIRECTED RNA POLYMERASE"/>
    <property type="match status" value="1"/>
</dbReference>
<evidence type="ECO:0000259" key="15">
    <source>
        <dbReference type="SMART" id="SM00663"/>
    </source>
</evidence>